<keyword evidence="7 9" id="KW-0472">Membrane</keyword>
<dbReference type="GO" id="GO:0009279">
    <property type="term" value="C:cell outer membrane"/>
    <property type="evidence" value="ECO:0007669"/>
    <property type="project" value="UniProtKB-SubCell"/>
</dbReference>
<comment type="similarity">
    <text evidence="9 11">Belongs to the TonB-dependent receptor family.</text>
</comment>
<evidence type="ECO:0000256" key="6">
    <source>
        <dbReference type="ARBA" id="ARBA00023077"/>
    </source>
</evidence>
<evidence type="ECO:0000256" key="4">
    <source>
        <dbReference type="ARBA" id="ARBA00022692"/>
    </source>
</evidence>
<evidence type="ECO:0000259" key="13">
    <source>
        <dbReference type="Pfam" id="PF00593"/>
    </source>
</evidence>
<feature type="compositionally biased region" description="Basic and acidic residues" evidence="12">
    <location>
        <begin position="290"/>
        <end position="311"/>
    </location>
</feature>
<dbReference type="InterPro" id="IPR000531">
    <property type="entry name" value="Beta-barrel_TonB"/>
</dbReference>
<keyword evidence="4 9" id="KW-0812">Transmembrane</keyword>
<dbReference type="PROSITE" id="PS52016">
    <property type="entry name" value="TONB_DEPENDENT_REC_3"/>
    <property type="match status" value="1"/>
</dbReference>
<dbReference type="InterPro" id="IPR037066">
    <property type="entry name" value="Plug_dom_sf"/>
</dbReference>
<dbReference type="PANTHER" id="PTHR30069:SF40">
    <property type="entry name" value="TONB-DEPENDENT RECEPTOR NMB0964-RELATED"/>
    <property type="match status" value="1"/>
</dbReference>
<sequence length="702" mass="77983">MMIASTHLLADAAPGISEHDEHQNSIEEVIVSASPLDKTHSDNTRPAAIMSGDQLRQAAAATLGETLKGQLGVASASFGPGVGTPVIRGQQGNRIKVMQDNLDTLDAANASSDHANAVEALLAERIEVLRGPQTLRYGSGAIGGVINVIDNRIPSKVPDEINGSIETRYNSVNEESATVLRLEGGSGNLAWHLDGLYRNSDDVEIPGYADIHGDEHPEDTTNGFIENSDSESKSYTAGLSWVGDDDSFFGFSVSRLENEYGIPAGAHAHEEEEEHHDEDEDEHHDEDEDEHGHEDEDEHGHEEEAAVRIDMEQTRYDIKGQFMEPITGIEKMTLRLGYVDYQHKELEGAEVGTVFDSEAFEGRIEMVHNRWMDGKARGAFGLQFLDKDFQAVGAEAFIPGSNTENVGVFLIEEWDFDSWLLEAGARLEHTEIDAQGHSTVDFNTHSLSLAAQYRFSDQQQLNLVLSRAQRAPSVEELFSDGVHVATQSYELGNANLDEETSHNIELGYKYHVPMGGDYIELDVGVFYNDIRDFIYRDNTGDIREEQPLFVYRQQGAEFTGIEAALTLPVYRNDGHSWDVQFFADSVRAELDSGEDVPRITPRRIGMQIDYHGSIASNPFDAELRYTHVAEQDRPGRNEEATDSYKRLDAKLNYRIESGNGEWTVFVRGDNLLDEEIRNASSFLREIAPEPGRGVTVGARYSF</sequence>
<keyword evidence="5" id="KW-0732">Signal</keyword>
<dbReference type="SUPFAM" id="SSF56935">
    <property type="entry name" value="Porins"/>
    <property type="match status" value="1"/>
</dbReference>
<gene>
    <name evidence="15" type="ORF">HNR48_000653</name>
</gene>
<dbReference type="Pfam" id="PF07715">
    <property type="entry name" value="Plug"/>
    <property type="match status" value="1"/>
</dbReference>
<dbReference type="InterPro" id="IPR012910">
    <property type="entry name" value="Plug_dom"/>
</dbReference>
<dbReference type="Pfam" id="PF00593">
    <property type="entry name" value="TonB_dep_Rec_b-barrel"/>
    <property type="match status" value="1"/>
</dbReference>
<dbReference type="PANTHER" id="PTHR30069">
    <property type="entry name" value="TONB-DEPENDENT OUTER MEMBRANE RECEPTOR"/>
    <property type="match status" value="1"/>
</dbReference>
<keyword evidence="2 9" id="KW-0813">Transport</keyword>
<evidence type="ECO:0000256" key="7">
    <source>
        <dbReference type="ARBA" id="ARBA00023136"/>
    </source>
</evidence>
<evidence type="ECO:0000313" key="15">
    <source>
        <dbReference type="EMBL" id="MBB6520375.1"/>
    </source>
</evidence>
<feature type="short sequence motif" description="TonB C-terminal box" evidence="10">
    <location>
        <begin position="685"/>
        <end position="702"/>
    </location>
</feature>
<dbReference type="AlphaFoldDB" id="A0A7X0JS25"/>
<evidence type="ECO:0000256" key="8">
    <source>
        <dbReference type="ARBA" id="ARBA00023237"/>
    </source>
</evidence>
<dbReference type="RefSeq" id="WP_166851442.1">
    <property type="nucleotide sequence ID" value="NZ_JAAONY010000001.1"/>
</dbReference>
<keyword evidence="3 9" id="KW-1134">Transmembrane beta strand</keyword>
<dbReference type="Gene3D" id="2.40.170.20">
    <property type="entry name" value="TonB-dependent receptor, beta-barrel domain"/>
    <property type="match status" value="1"/>
</dbReference>
<feature type="domain" description="TonB-dependent receptor-like beta-barrel" evidence="13">
    <location>
        <begin position="356"/>
        <end position="671"/>
    </location>
</feature>
<protein>
    <submittedName>
        <fullName evidence="15">Iron complex outermembrane receptor protein</fullName>
    </submittedName>
</protein>
<proteinExistence type="inferred from homology"/>
<dbReference type="EMBL" id="JACHHT010000001">
    <property type="protein sequence ID" value="MBB6520375.1"/>
    <property type="molecule type" value="Genomic_DNA"/>
</dbReference>
<comment type="caution">
    <text evidence="15">The sequence shown here is derived from an EMBL/GenBank/DDBJ whole genome shotgun (WGS) entry which is preliminary data.</text>
</comment>
<dbReference type="InterPro" id="IPR039426">
    <property type="entry name" value="TonB-dep_rcpt-like"/>
</dbReference>
<evidence type="ECO:0000259" key="14">
    <source>
        <dbReference type="Pfam" id="PF07715"/>
    </source>
</evidence>
<dbReference type="InParanoid" id="A0A7X0JS25"/>
<evidence type="ECO:0000313" key="16">
    <source>
        <dbReference type="Proteomes" id="UP000528457"/>
    </source>
</evidence>
<evidence type="ECO:0000256" key="9">
    <source>
        <dbReference type="PROSITE-ProRule" id="PRU01360"/>
    </source>
</evidence>
<feature type="domain" description="TonB-dependent receptor plug" evidence="14">
    <location>
        <begin position="42"/>
        <end position="145"/>
    </location>
</feature>
<dbReference type="InterPro" id="IPR010917">
    <property type="entry name" value="TonB_rcpt_CS"/>
</dbReference>
<feature type="region of interest" description="Disordered" evidence="12">
    <location>
        <begin position="269"/>
        <end position="311"/>
    </location>
</feature>
<accession>A0A7X0JS25</accession>
<dbReference type="PROSITE" id="PS01156">
    <property type="entry name" value="TONB_DEPENDENT_REC_2"/>
    <property type="match status" value="1"/>
</dbReference>
<evidence type="ECO:0000256" key="1">
    <source>
        <dbReference type="ARBA" id="ARBA00004571"/>
    </source>
</evidence>
<keyword evidence="15" id="KW-0675">Receptor</keyword>
<dbReference type="Gene3D" id="2.170.130.10">
    <property type="entry name" value="TonB-dependent receptor, plug domain"/>
    <property type="match status" value="1"/>
</dbReference>
<dbReference type="GO" id="GO:0015344">
    <property type="term" value="F:siderophore uptake transmembrane transporter activity"/>
    <property type="evidence" value="ECO:0007669"/>
    <property type="project" value="TreeGrafter"/>
</dbReference>
<evidence type="ECO:0000256" key="5">
    <source>
        <dbReference type="ARBA" id="ARBA00022729"/>
    </source>
</evidence>
<evidence type="ECO:0000256" key="11">
    <source>
        <dbReference type="RuleBase" id="RU003357"/>
    </source>
</evidence>
<name>A0A7X0JS25_9GAMM</name>
<evidence type="ECO:0000256" key="3">
    <source>
        <dbReference type="ARBA" id="ARBA00022452"/>
    </source>
</evidence>
<dbReference type="Proteomes" id="UP000528457">
    <property type="component" value="Unassembled WGS sequence"/>
</dbReference>
<keyword evidence="6 11" id="KW-0798">TonB box</keyword>
<keyword evidence="8 9" id="KW-0998">Cell outer membrane</keyword>
<dbReference type="InterPro" id="IPR036942">
    <property type="entry name" value="Beta-barrel_TonB_sf"/>
</dbReference>
<evidence type="ECO:0000256" key="2">
    <source>
        <dbReference type="ARBA" id="ARBA00022448"/>
    </source>
</evidence>
<evidence type="ECO:0000256" key="10">
    <source>
        <dbReference type="PROSITE-ProRule" id="PRU10144"/>
    </source>
</evidence>
<organism evidence="15 16">
    <name type="scientific">Pseudoteredinibacter isoporae</name>
    <dbReference type="NCBI Taxonomy" id="570281"/>
    <lineage>
        <taxon>Bacteria</taxon>
        <taxon>Pseudomonadati</taxon>
        <taxon>Pseudomonadota</taxon>
        <taxon>Gammaproteobacteria</taxon>
        <taxon>Cellvibrionales</taxon>
        <taxon>Cellvibrionaceae</taxon>
        <taxon>Pseudoteredinibacter</taxon>
    </lineage>
</organism>
<feature type="compositionally biased region" description="Acidic residues" evidence="12">
    <location>
        <begin position="271"/>
        <end position="289"/>
    </location>
</feature>
<reference evidence="15 16" key="1">
    <citation type="submission" date="2020-08" db="EMBL/GenBank/DDBJ databases">
        <title>Genomic Encyclopedia of Type Strains, Phase IV (KMG-IV): sequencing the most valuable type-strain genomes for metagenomic binning, comparative biology and taxonomic classification.</title>
        <authorList>
            <person name="Goeker M."/>
        </authorList>
    </citation>
    <scope>NUCLEOTIDE SEQUENCE [LARGE SCALE GENOMIC DNA]</scope>
    <source>
        <strain evidence="15 16">DSM 22368</strain>
    </source>
</reference>
<comment type="subcellular location">
    <subcellularLocation>
        <location evidence="1 9">Cell outer membrane</location>
        <topology evidence="1 9">Multi-pass membrane protein</topology>
    </subcellularLocation>
</comment>
<dbReference type="GO" id="GO:0044718">
    <property type="term" value="P:siderophore transmembrane transport"/>
    <property type="evidence" value="ECO:0007669"/>
    <property type="project" value="TreeGrafter"/>
</dbReference>
<evidence type="ECO:0000256" key="12">
    <source>
        <dbReference type="SAM" id="MobiDB-lite"/>
    </source>
</evidence>
<keyword evidence="16" id="KW-1185">Reference proteome</keyword>